<evidence type="ECO:0000313" key="3">
    <source>
        <dbReference type="Proteomes" id="UP000708148"/>
    </source>
</evidence>
<keyword evidence="3" id="KW-1185">Reference proteome</keyword>
<sequence length="198" mass="21005">MPETSGAPPLDIALTTHLSLRYENKGRSAASVSAADLSSGEREITGTFGLEVDWIKGATGGQDTDFILVSCAGAERPGVDHPLQQTILGAKRAGEAALRNSGLGYTIVRPTPISDEPGGYKALVFDQGDRLTQGISAADVADVCVRALHQPLARNRTFELAHEYTPEDGLQMYELVAHAPDVSTNYLGSALVNLEKNT</sequence>
<protein>
    <recommendedName>
        <fullName evidence="1">NAD(P)-binding domain-containing protein</fullName>
    </recommendedName>
</protein>
<dbReference type="Proteomes" id="UP000708148">
    <property type="component" value="Unassembled WGS sequence"/>
</dbReference>
<dbReference type="InterPro" id="IPR036291">
    <property type="entry name" value="NAD(P)-bd_dom_sf"/>
</dbReference>
<dbReference type="Gene3D" id="3.40.50.720">
    <property type="entry name" value="NAD(P)-binding Rossmann-like Domain"/>
    <property type="match status" value="1"/>
</dbReference>
<feature type="domain" description="NAD(P)-binding" evidence="1">
    <location>
        <begin position="64"/>
        <end position="151"/>
    </location>
</feature>
<dbReference type="SUPFAM" id="SSF51735">
    <property type="entry name" value="NAD(P)-binding Rossmann-fold domains"/>
    <property type="match status" value="1"/>
</dbReference>
<dbReference type="InterPro" id="IPR016040">
    <property type="entry name" value="NAD(P)-bd_dom"/>
</dbReference>
<dbReference type="Pfam" id="PF13460">
    <property type="entry name" value="NAD_binding_10"/>
    <property type="match status" value="1"/>
</dbReference>
<dbReference type="OrthoDB" id="10254221at2759"/>
<dbReference type="AlphaFoldDB" id="A0A8S1J4R3"/>
<evidence type="ECO:0000259" key="1">
    <source>
        <dbReference type="Pfam" id="PF13460"/>
    </source>
</evidence>
<dbReference type="PANTHER" id="PTHR15020">
    <property type="entry name" value="FLAVIN REDUCTASE-RELATED"/>
    <property type="match status" value="1"/>
</dbReference>
<accession>A0A8S1J4R3</accession>
<reference evidence="2" key="1">
    <citation type="submission" date="2020-12" db="EMBL/GenBank/DDBJ databases">
        <authorList>
            <person name="Iha C."/>
        </authorList>
    </citation>
    <scope>NUCLEOTIDE SEQUENCE</scope>
</reference>
<organism evidence="2 3">
    <name type="scientific">Ostreobium quekettii</name>
    <dbReference type="NCBI Taxonomy" id="121088"/>
    <lineage>
        <taxon>Eukaryota</taxon>
        <taxon>Viridiplantae</taxon>
        <taxon>Chlorophyta</taxon>
        <taxon>core chlorophytes</taxon>
        <taxon>Ulvophyceae</taxon>
        <taxon>TCBD clade</taxon>
        <taxon>Bryopsidales</taxon>
        <taxon>Ostreobineae</taxon>
        <taxon>Ostreobiaceae</taxon>
        <taxon>Ostreobium</taxon>
    </lineage>
</organism>
<dbReference type="PANTHER" id="PTHR15020:SF47">
    <property type="entry name" value="NAD(P)-BINDING DOMAIN-CONTAINING PROTEIN"/>
    <property type="match status" value="1"/>
</dbReference>
<dbReference type="EMBL" id="CAJHUC010001362">
    <property type="protein sequence ID" value="CAD7700854.1"/>
    <property type="molecule type" value="Genomic_DNA"/>
</dbReference>
<proteinExistence type="predicted"/>
<name>A0A8S1J4R3_9CHLO</name>
<comment type="caution">
    <text evidence="2">The sequence shown here is derived from an EMBL/GenBank/DDBJ whole genome shotgun (WGS) entry which is preliminary data.</text>
</comment>
<gene>
    <name evidence="2" type="ORF">OSTQU699_LOCUS6213</name>
</gene>
<evidence type="ECO:0000313" key="2">
    <source>
        <dbReference type="EMBL" id="CAD7700854.1"/>
    </source>
</evidence>